<dbReference type="Gene3D" id="3.40.1350.10">
    <property type="match status" value="1"/>
</dbReference>
<dbReference type="RefSeq" id="WP_146858435.1">
    <property type="nucleotide sequence ID" value="NZ_BKAU01000001.1"/>
</dbReference>
<comment type="caution">
    <text evidence="1">The sequence shown here is derived from an EMBL/GenBank/DDBJ whole genome shotgun (WGS) entry which is preliminary data.</text>
</comment>
<gene>
    <name evidence="1" type="ORF">CCY01nite_10230</name>
</gene>
<dbReference type="Proteomes" id="UP000321436">
    <property type="component" value="Unassembled WGS sequence"/>
</dbReference>
<dbReference type="AlphaFoldDB" id="A0A512RGC2"/>
<keyword evidence="2" id="KW-1185">Reference proteome</keyword>
<protein>
    <recommendedName>
        <fullName evidence="3">PD(D/E)XK endonuclease domain-containing protein</fullName>
    </recommendedName>
</protein>
<evidence type="ECO:0000313" key="2">
    <source>
        <dbReference type="Proteomes" id="UP000321436"/>
    </source>
</evidence>
<dbReference type="EMBL" id="BKAU01000001">
    <property type="protein sequence ID" value="GEP94763.1"/>
    <property type="molecule type" value="Genomic_DNA"/>
</dbReference>
<dbReference type="OrthoDB" id="8450487at2"/>
<evidence type="ECO:0000313" key="1">
    <source>
        <dbReference type="EMBL" id="GEP94763.1"/>
    </source>
</evidence>
<organism evidence="1 2">
    <name type="scientific">Chitinophaga cymbidii</name>
    <dbReference type="NCBI Taxonomy" id="1096750"/>
    <lineage>
        <taxon>Bacteria</taxon>
        <taxon>Pseudomonadati</taxon>
        <taxon>Bacteroidota</taxon>
        <taxon>Chitinophagia</taxon>
        <taxon>Chitinophagales</taxon>
        <taxon>Chitinophagaceae</taxon>
        <taxon>Chitinophaga</taxon>
    </lineage>
</organism>
<dbReference type="GO" id="GO:0003676">
    <property type="term" value="F:nucleic acid binding"/>
    <property type="evidence" value="ECO:0007669"/>
    <property type="project" value="InterPro"/>
</dbReference>
<accession>A0A512RGC2</accession>
<sequence length="138" mass="15992">MKTVVKPERKSTQESGTGSEFLVLSHLYRMNINAFLSFGNTKQIDIIIKSKNGLAITIDVKSVRDYSSIPVNNVRVEPNHYIVVVIYKGKFHEISSLPDFYIIPSSDIEVLQRIFKKEKRLMKGKIEQYKDQWDSLLR</sequence>
<evidence type="ECO:0008006" key="3">
    <source>
        <dbReference type="Google" id="ProtNLM"/>
    </source>
</evidence>
<name>A0A512RGC2_9BACT</name>
<dbReference type="InterPro" id="IPR011856">
    <property type="entry name" value="tRNA_endonuc-like_dom_sf"/>
</dbReference>
<reference evidence="1 2" key="1">
    <citation type="submission" date="2019-07" db="EMBL/GenBank/DDBJ databases">
        <title>Whole genome shotgun sequence of Chitinophaga cymbidii NBRC 109752.</title>
        <authorList>
            <person name="Hosoyama A."/>
            <person name="Uohara A."/>
            <person name="Ohji S."/>
            <person name="Ichikawa N."/>
        </authorList>
    </citation>
    <scope>NUCLEOTIDE SEQUENCE [LARGE SCALE GENOMIC DNA]</scope>
    <source>
        <strain evidence="1 2">NBRC 109752</strain>
    </source>
</reference>
<proteinExistence type="predicted"/>